<dbReference type="SUPFAM" id="SSF52172">
    <property type="entry name" value="CheY-like"/>
    <property type="match status" value="1"/>
</dbReference>
<comment type="caution">
    <text evidence="4">The sequence shown here is derived from an EMBL/GenBank/DDBJ whole genome shotgun (WGS) entry which is preliminary data.</text>
</comment>
<dbReference type="InterPro" id="IPR011006">
    <property type="entry name" value="CheY-like_superfamily"/>
</dbReference>
<dbReference type="InterPro" id="IPR001789">
    <property type="entry name" value="Sig_transdc_resp-reg_receiver"/>
</dbReference>
<keyword evidence="5" id="KW-1185">Reference proteome</keyword>
<name>A0ABW9B6M8_9BURK</name>
<evidence type="ECO:0000313" key="5">
    <source>
        <dbReference type="Proteomes" id="UP001629230"/>
    </source>
</evidence>
<evidence type="ECO:0000256" key="1">
    <source>
        <dbReference type="ARBA" id="ARBA00022553"/>
    </source>
</evidence>
<dbReference type="PANTHER" id="PTHR44591">
    <property type="entry name" value="STRESS RESPONSE REGULATOR PROTEIN 1"/>
    <property type="match status" value="1"/>
</dbReference>
<dbReference type="Proteomes" id="UP001629230">
    <property type="component" value="Unassembled WGS sequence"/>
</dbReference>
<accession>A0ABW9B6M8</accession>
<dbReference type="InterPro" id="IPR050595">
    <property type="entry name" value="Bact_response_regulator"/>
</dbReference>
<dbReference type="SMART" id="SM00448">
    <property type="entry name" value="REC"/>
    <property type="match status" value="1"/>
</dbReference>
<evidence type="ECO:0000313" key="4">
    <source>
        <dbReference type="EMBL" id="MFM0007666.1"/>
    </source>
</evidence>
<organism evidence="4 5">
    <name type="scientific">Paraburkholderia dipogonis</name>
    <dbReference type="NCBI Taxonomy" id="1211383"/>
    <lineage>
        <taxon>Bacteria</taxon>
        <taxon>Pseudomonadati</taxon>
        <taxon>Pseudomonadota</taxon>
        <taxon>Betaproteobacteria</taxon>
        <taxon>Burkholderiales</taxon>
        <taxon>Burkholderiaceae</taxon>
        <taxon>Paraburkholderia</taxon>
    </lineage>
</organism>
<dbReference type="EMBL" id="JAQQEZ010000066">
    <property type="protein sequence ID" value="MFM0007666.1"/>
    <property type="molecule type" value="Genomic_DNA"/>
</dbReference>
<dbReference type="PANTHER" id="PTHR44591:SF3">
    <property type="entry name" value="RESPONSE REGULATORY DOMAIN-CONTAINING PROTEIN"/>
    <property type="match status" value="1"/>
</dbReference>
<protein>
    <submittedName>
        <fullName evidence="4">Response regulator</fullName>
    </submittedName>
</protein>
<reference evidence="4 5" key="1">
    <citation type="journal article" date="2024" name="Chem. Sci.">
        <title>Discovery of megapolipeptins by genome mining of a Burkholderiales bacteria collection.</title>
        <authorList>
            <person name="Paulo B.S."/>
            <person name="Recchia M.J.J."/>
            <person name="Lee S."/>
            <person name="Fergusson C.H."/>
            <person name="Romanowski S.B."/>
            <person name="Hernandez A."/>
            <person name="Krull N."/>
            <person name="Liu D.Y."/>
            <person name="Cavanagh H."/>
            <person name="Bos A."/>
            <person name="Gray C.A."/>
            <person name="Murphy B.T."/>
            <person name="Linington R.G."/>
            <person name="Eustaquio A.S."/>
        </authorList>
    </citation>
    <scope>NUCLEOTIDE SEQUENCE [LARGE SCALE GENOMIC DNA]</scope>
    <source>
        <strain evidence="4 5">RL17-350-BIC-A</strain>
    </source>
</reference>
<gene>
    <name evidence="4" type="ORF">PQR57_42865</name>
</gene>
<feature type="modified residue" description="4-aspartylphosphate" evidence="2">
    <location>
        <position position="68"/>
    </location>
</feature>
<keyword evidence="1 2" id="KW-0597">Phosphoprotein</keyword>
<dbReference type="PROSITE" id="PS50110">
    <property type="entry name" value="RESPONSE_REGULATORY"/>
    <property type="match status" value="1"/>
</dbReference>
<feature type="domain" description="Response regulatory" evidence="3">
    <location>
        <begin position="19"/>
        <end position="135"/>
    </location>
</feature>
<sequence>MLTSPVFNQCEARRADAQRVLVVDDYRGAAIATATYLSLNGMEARVAGGCGDALETVRNWLPDVVLLDIWMPQRDGFETAEAIKHCAPAPGPFILAYTCADKQFVMANPASTNLDGYCRKGTSPSELALIVRSLSTTAPSH</sequence>
<proteinExistence type="predicted"/>
<dbReference type="Pfam" id="PF00072">
    <property type="entry name" value="Response_reg"/>
    <property type="match status" value="1"/>
</dbReference>
<evidence type="ECO:0000259" key="3">
    <source>
        <dbReference type="PROSITE" id="PS50110"/>
    </source>
</evidence>
<dbReference type="Gene3D" id="3.40.50.2300">
    <property type="match status" value="1"/>
</dbReference>
<dbReference type="RefSeq" id="WP_408182388.1">
    <property type="nucleotide sequence ID" value="NZ_JAQQEZ010000066.1"/>
</dbReference>
<evidence type="ECO:0000256" key="2">
    <source>
        <dbReference type="PROSITE-ProRule" id="PRU00169"/>
    </source>
</evidence>